<name>A0A0A2LKI2_9FLAO</name>
<sequence>MKKLTLLLVIPLTIIAFTFLTPYSIVEVEDVDNLFVLGYPFIYEAPAFHTSLASQFFILPLLADLLIYFTTLYIIIALINRVRKINLPKFISIPLLTIATLSLAIKLFLIFILYNDNRYELMPSFEMKVLNTHVGSPLTSPRKLPPDNQ</sequence>
<gene>
    <name evidence="2" type="ORF">Q763_12490</name>
</gene>
<feature type="transmembrane region" description="Helical" evidence="1">
    <location>
        <begin position="56"/>
        <end position="79"/>
    </location>
</feature>
<feature type="transmembrane region" description="Helical" evidence="1">
    <location>
        <begin position="91"/>
        <end position="114"/>
    </location>
</feature>
<reference evidence="2 3" key="1">
    <citation type="submission" date="2013-09" db="EMBL/GenBank/DDBJ databases">
        <authorList>
            <person name="Zeng Z."/>
            <person name="Chen C."/>
        </authorList>
    </citation>
    <scope>NUCLEOTIDE SEQUENCE [LARGE SCALE GENOMIC DNA]</scope>
    <source>
        <strain evidence="2 3">F44-8</strain>
    </source>
</reference>
<keyword evidence="3" id="KW-1185">Reference proteome</keyword>
<comment type="caution">
    <text evidence="2">The sequence shown here is derived from an EMBL/GenBank/DDBJ whole genome shotgun (WGS) entry which is preliminary data.</text>
</comment>
<dbReference type="Proteomes" id="UP000030129">
    <property type="component" value="Unassembled WGS sequence"/>
</dbReference>
<dbReference type="AlphaFoldDB" id="A0A0A2LKI2"/>
<evidence type="ECO:0000313" key="3">
    <source>
        <dbReference type="Proteomes" id="UP000030129"/>
    </source>
</evidence>
<dbReference type="eggNOG" id="ENOG5030ZCR">
    <property type="taxonomic scope" value="Bacteria"/>
</dbReference>
<dbReference type="RefSeq" id="WP_035134697.1">
    <property type="nucleotide sequence ID" value="NZ_JRLV01000015.1"/>
</dbReference>
<evidence type="ECO:0000256" key="1">
    <source>
        <dbReference type="SAM" id="Phobius"/>
    </source>
</evidence>
<keyword evidence="1" id="KW-0812">Transmembrane</keyword>
<dbReference type="EMBL" id="JRLV01000015">
    <property type="protein sequence ID" value="KGO79663.1"/>
    <property type="molecule type" value="Genomic_DNA"/>
</dbReference>
<keyword evidence="1" id="KW-0472">Membrane</keyword>
<accession>A0A0A2LKI2</accession>
<dbReference type="STRING" id="1406840.Q763_12490"/>
<evidence type="ECO:0000313" key="2">
    <source>
        <dbReference type="EMBL" id="KGO79663.1"/>
    </source>
</evidence>
<keyword evidence="1" id="KW-1133">Transmembrane helix</keyword>
<proteinExistence type="predicted"/>
<protein>
    <submittedName>
        <fullName evidence="2">Uncharacterized protein</fullName>
    </submittedName>
</protein>
<organism evidence="2 3">
    <name type="scientific">Flavobacterium beibuense F44-8</name>
    <dbReference type="NCBI Taxonomy" id="1406840"/>
    <lineage>
        <taxon>Bacteria</taxon>
        <taxon>Pseudomonadati</taxon>
        <taxon>Bacteroidota</taxon>
        <taxon>Flavobacteriia</taxon>
        <taxon>Flavobacteriales</taxon>
        <taxon>Flavobacteriaceae</taxon>
        <taxon>Flavobacterium</taxon>
    </lineage>
</organism>